<organism evidence="2 3">
    <name type="scientific">Candidatus Giovannonibacteria bacterium GW2011_GWA2_53_7</name>
    <dbReference type="NCBI Taxonomy" id="1618650"/>
    <lineage>
        <taxon>Bacteria</taxon>
        <taxon>Candidatus Giovannoniibacteriota</taxon>
    </lineage>
</organism>
<proteinExistence type="predicted"/>
<dbReference type="Proteomes" id="UP000034290">
    <property type="component" value="Unassembled WGS sequence"/>
</dbReference>
<dbReference type="Gene3D" id="3.60.15.10">
    <property type="entry name" value="Ribonuclease Z/Hydroxyacylglutathione hydrolase-like"/>
    <property type="match status" value="1"/>
</dbReference>
<dbReference type="GO" id="GO:0016787">
    <property type="term" value="F:hydrolase activity"/>
    <property type="evidence" value="ECO:0007669"/>
    <property type="project" value="UniProtKB-KW"/>
</dbReference>
<dbReference type="SUPFAM" id="SSF56281">
    <property type="entry name" value="Metallo-hydrolase/oxidoreductase"/>
    <property type="match status" value="1"/>
</dbReference>
<dbReference type="AlphaFoldDB" id="A0A0G2A0A2"/>
<name>A0A0G2A0A2_9BACT</name>
<keyword evidence="2" id="KW-0378">Hydrolase</keyword>
<comment type="caution">
    <text evidence="2">The sequence shown here is derived from an EMBL/GenBank/DDBJ whole genome shotgun (WGS) entry which is preliminary data.</text>
</comment>
<accession>A0A0G2A0A2</accession>
<dbReference type="EMBL" id="LCRM01000078">
    <property type="protein sequence ID" value="KKW34167.1"/>
    <property type="molecule type" value="Genomic_DNA"/>
</dbReference>
<dbReference type="PANTHER" id="PTHR42967:SF1">
    <property type="entry name" value="MBL FOLD METALLO-HYDROLASE"/>
    <property type="match status" value="1"/>
</dbReference>
<evidence type="ECO:0000313" key="3">
    <source>
        <dbReference type="Proteomes" id="UP000034290"/>
    </source>
</evidence>
<dbReference type="Pfam" id="PF13483">
    <property type="entry name" value="Lactamase_B_3"/>
    <property type="match status" value="1"/>
</dbReference>
<gene>
    <name evidence="2" type="ORF">UY81_C0078G0002</name>
</gene>
<reference evidence="2 3" key="1">
    <citation type="journal article" date="2015" name="Nature">
        <title>rRNA introns, odd ribosomes, and small enigmatic genomes across a large radiation of phyla.</title>
        <authorList>
            <person name="Brown C.T."/>
            <person name="Hug L.A."/>
            <person name="Thomas B.C."/>
            <person name="Sharon I."/>
            <person name="Castelle C.J."/>
            <person name="Singh A."/>
            <person name="Wilkins M.J."/>
            <person name="Williams K.H."/>
            <person name="Banfield J.F."/>
        </authorList>
    </citation>
    <scope>NUCLEOTIDE SEQUENCE [LARGE SCALE GENOMIC DNA]</scope>
</reference>
<protein>
    <submittedName>
        <fullName evidence="2">Zn-dependent hydrolase of the beta-lactamase fold-like protein</fullName>
    </submittedName>
</protein>
<dbReference type="PANTHER" id="PTHR42967">
    <property type="entry name" value="METAL DEPENDENT HYDROLASE"/>
    <property type="match status" value="1"/>
</dbReference>
<sequence length="220" mass="24302">MVITYYGLSCFKVQSGELTVTFDPPSRESDLKPPRFETHVALSSHDHPAHNGLKELSSKKEGGPFLVSGPGEYEVEGLAISGFGSFHDSEQGKKLGLNTIYKLRMENISLCHLGDLGEAKIEPETLEALGEIDVLFVPVGGKDVLDPEEAVKVINQLEPKVVIPMHFAMPQTPLKGARAEEFLKEFGEEKIKPEEKFTFKKKELEAKNTKVVLLKPSISI</sequence>
<dbReference type="InterPro" id="IPR036866">
    <property type="entry name" value="RibonucZ/Hydroxyglut_hydro"/>
</dbReference>
<evidence type="ECO:0000256" key="1">
    <source>
        <dbReference type="SAM" id="MobiDB-lite"/>
    </source>
</evidence>
<feature type="region of interest" description="Disordered" evidence="1">
    <location>
        <begin position="42"/>
        <end position="61"/>
    </location>
</feature>
<evidence type="ECO:0000313" key="2">
    <source>
        <dbReference type="EMBL" id="KKW34167.1"/>
    </source>
</evidence>